<proteinExistence type="predicted"/>
<reference evidence="1" key="1">
    <citation type="submission" date="2019-02" db="EMBL/GenBank/DDBJ databases">
        <authorList>
            <person name="Gruber-Vodicka R. H."/>
            <person name="Seah K. B. B."/>
        </authorList>
    </citation>
    <scope>NUCLEOTIDE SEQUENCE</scope>
    <source>
        <strain evidence="1">BECK_BY1</strain>
    </source>
</reference>
<organism evidence="1">
    <name type="scientific">Candidatus Kentrum sp. TUN</name>
    <dbReference type="NCBI Taxonomy" id="2126343"/>
    <lineage>
        <taxon>Bacteria</taxon>
        <taxon>Pseudomonadati</taxon>
        <taxon>Pseudomonadota</taxon>
        <taxon>Gammaproteobacteria</taxon>
        <taxon>Candidatus Kentrum</taxon>
    </lineage>
</organism>
<sequence>MLALRAKAERGVETRYTDSPNFLFFRYLEADEASNWRERQTACFGEGSRSYVEFMEGVCNSFPLVS</sequence>
<protein>
    <submittedName>
        <fullName evidence="1">Uncharacterized protein</fullName>
    </submittedName>
</protein>
<name>A0A451A494_9GAMM</name>
<accession>A0A451A494</accession>
<dbReference type="AlphaFoldDB" id="A0A451A494"/>
<gene>
    <name evidence="1" type="ORF">BECKTUN1418D_GA0071000_11378</name>
</gene>
<evidence type="ECO:0000313" key="1">
    <source>
        <dbReference type="EMBL" id="VFK60857.1"/>
    </source>
</evidence>
<dbReference type="EMBL" id="CAADFX010000137">
    <property type="protein sequence ID" value="VFK60857.1"/>
    <property type="molecule type" value="Genomic_DNA"/>
</dbReference>